<organism evidence="2 3">
    <name type="scientific">Actinidia rufa</name>
    <dbReference type="NCBI Taxonomy" id="165716"/>
    <lineage>
        <taxon>Eukaryota</taxon>
        <taxon>Viridiplantae</taxon>
        <taxon>Streptophyta</taxon>
        <taxon>Embryophyta</taxon>
        <taxon>Tracheophyta</taxon>
        <taxon>Spermatophyta</taxon>
        <taxon>Magnoliopsida</taxon>
        <taxon>eudicotyledons</taxon>
        <taxon>Gunneridae</taxon>
        <taxon>Pentapetalae</taxon>
        <taxon>asterids</taxon>
        <taxon>Ericales</taxon>
        <taxon>Actinidiaceae</taxon>
        <taxon>Actinidia</taxon>
    </lineage>
</organism>
<keyword evidence="3" id="KW-1185">Reference proteome</keyword>
<feature type="compositionally biased region" description="Basic and acidic residues" evidence="1">
    <location>
        <begin position="68"/>
        <end position="79"/>
    </location>
</feature>
<reference evidence="3" key="1">
    <citation type="submission" date="2019-07" db="EMBL/GenBank/DDBJ databases">
        <title>De Novo Assembly of kiwifruit Actinidia rufa.</title>
        <authorList>
            <person name="Sugita-Konishi S."/>
            <person name="Sato K."/>
            <person name="Mori E."/>
            <person name="Abe Y."/>
            <person name="Kisaki G."/>
            <person name="Hamano K."/>
            <person name="Suezawa K."/>
            <person name="Otani M."/>
            <person name="Fukuda T."/>
            <person name="Manabe T."/>
            <person name="Gomi K."/>
            <person name="Tabuchi M."/>
            <person name="Akimitsu K."/>
            <person name="Kataoka I."/>
        </authorList>
    </citation>
    <scope>NUCLEOTIDE SEQUENCE [LARGE SCALE GENOMIC DNA]</scope>
    <source>
        <strain evidence="3">cv. Fuchu</strain>
    </source>
</reference>
<name>A0A7J0DUT3_9ERIC</name>
<accession>A0A7J0DUT3</accession>
<evidence type="ECO:0000313" key="3">
    <source>
        <dbReference type="Proteomes" id="UP000585474"/>
    </source>
</evidence>
<dbReference type="Proteomes" id="UP000585474">
    <property type="component" value="Unassembled WGS sequence"/>
</dbReference>
<dbReference type="EMBL" id="BJWL01000410">
    <property type="protein sequence ID" value="GFS43026.1"/>
    <property type="molecule type" value="Genomic_DNA"/>
</dbReference>
<feature type="region of interest" description="Disordered" evidence="1">
    <location>
        <begin position="45"/>
        <end position="91"/>
    </location>
</feature>
<proteinExistence type="predicted"/>
<evidence type="ECO:0000313" key="2">
    <source>
        <dbReference type="EMBL" id="GFS43026.1"/>
    </source>
</evidence>
<gene>
    <name evidence="2" type="ORF">Acr_00g0083090</name>
</gene>
<comment type="caution">
    <text evidence="2">The sequence shown here is derived from an EMBL/GenBank/DDBJ whole genome shotgun (WGS) entry which is preliminary data.</text>
</comment>
<evidence type="ECO:0000256" key="1">
    <source>
        <dbReference type="SAM" id="MobiDB-lite"/>
    </source>
</evidence>
<dbReference type="AlphaFoldDB" id="A0A7J0DUT3"/>
<sequence>MTSCSHGHQPLPHRINIPAVEFITTGVAATSFSIHTFRKRGLEYPFPEIQPRAGLRPEPPPPPAEAEASVKKDVKERSGGKQKVLKLKVAK</sequence>
<protein>
    <submittedName>
        <fullName evidence="2">Uncharacterized protein</fullName>
    </submittedName>
</protein>